<evidence type="ECO:0000256" key="1">
    <source>
        <dbReference type="SAM" id="MobiDB-lite"/>
    </source>
</evidence>
<evidence type="ECO:0000256" key="2">
    <source>
        <dbReference type="SAM" id="Phobius"/>
    </source>
</evidence>
<feature type="compositionally biased region" description="Basic and acidic residues" evidence="1">
    <location>
        <begin position="80"/>
        <end position="102"/>
    </location>
</feature>
<evidence type="ECO:0000313" key="5">
    <source>
        <dbReference type="Proteomes" id="UP000095192"/>
    </source>
</evidence>
<keyword evidence="2" id="KW-0472">Membrane</keyword>
<name>A0A1D3CS63_9EIME</name>
<feature type="transmembrane region" description="Helical" evidence="2">
    <location>
        <begin position="440"/>
        <end position="464"/>
    </location>
</feature>
<dbReference type="InParanoid" id="A0A1D3CS63"/>
<feature type="chain" id="PRO_5008913854" evidence="3">
    <location>
        <begin position="26"/>
        <end position="465"/>
    </location>
</feature>
<evidence type="ECO:0000313" key="4">
    <source>
        <dbReference type="EMBL" id="OEH74029.1"/>
    </source>
</evidence>
<accession>A0A1D3CS63</accession>
<dbReference type="Proteomes" id="UP000095192">
    <property type="component" value="Unassembled WGS sequence"/>
</dbReference>
<feature type="compositionally biased region" description="Low complexity" evidence="1">
    <location>
        <begin position="113"/>
        <end position="144"/>
    </location>
</feature>
<keyword evidence="5" id="KW-1185">Reference proteome</keyword>
<feature type="compositionally biased region" description="Low complexity" evidence="1">
    <location>
        <begin position="55"/>
        <end position="66"/>
    </location>
</feature>
<evidence type="ECO:0000256" key="3">
    <source>
        <dbReference type="SAM" id="SignalP"/>
    </source>
</evidence>
<dbReference type="AlphaFoldDB" id="A0A1D3CS63"/>
<keyword evidence="2" id="KW-1133">Transmembrane helix</keyword>
<protein>
    <submittedName>
        <fullName evidence="4">SAG family member</fullName>
    </submittedName>
</protein>
<feature type="compositionally biased region" description="Low complexity" evidence="1">
    <location>
        <begin position="178"/>
        <end position="192"/>
    </location>
</feature>
<organism evidence="4 5">
    <name type="scientific">Cyclospora cayetanensis</name>
    <dbReference type="NCBI Taxonomy" id="88456"/>
    <lineage>
        <taxon>Eukaryota</taxon>
        <taxon>Sar</taxon>
        <taxon>Alveolata</taxon>
        <taxon>Apicomplexa</taxon>
        <taxon>Conoidasida</taxon>
        <taxon>Coccidia</taxon>
        <taxon>Eucoccidiorida</taxon>
        <taxon>Eimeriorina</taxon>
        <taxon>Eimeriidae</taxon>
        <taxon>Cyclospora</taxon>
    </lineage>
</organism>
<gene>
    <name evidence="4" type="ORF">cyc_01094</name>
</gene>
<feature type="compositionally biased region" description="Basic and acidic residues" evidence="1">
    <location>
        <begin position="150"/>
        <end position="164"/>
    </location>
</feature>
<keyword evidence="2" id="KW-0812">Transmembrane</keyword>
<keyword evidence="3" id="KW-0732">Signal</keyword>
<feature type="compositionally biased region" description="Acidic residues" evidence="1">
    <location>
        <begin position="69"/>
        <end position="79"/>
    </location>
</feature>
<feature type="signal peptide" evidence="3">
    <location>
        <begin position="1"/>
        <end position="25"/>
    </location>
</feature>
<dbReference type="EMBL" id="JROU02002160">
    <property type="protein sequence ID" value="OEH74029.1"/>
    <property type="molecule type" value="Genomic_DNA"/>
</dbReference>
<reference evidence="4 5" key="1">
    <citation type="journal article" date="2016" name="BMC Genomics">
        <title>Comparative genomics reveals Cyclospora cayetanensis possesses coccidia-like metabolism and invasion components but unique surface antigens.</title>
        <authorList>
            <person name="Liu S."/>
            <person name="Wang L."/>
            <person name="Zheng H."/>
            <person name="Xu Z."/>
            <person name="Roellig D.M."/>
            <person name="Li N."/>
            <person name="Frace M.A."/>
            <person name="Tang K."/>
            <person name="Arrowood M.J."/>
            <person name="Moss D.M."/>
            <person name="Zhang L."/>
            <person name="Feng Y."/>
            <person name="Xiao L."/>
        </authorList>
    </citation>
    <scope>NUCLEOTIDE SEQUENCE [LARGE SCALE GENOMIC DNA]</scope>
    <source>
        <strain evidence="4 5">CHN_HEN01</strain>
    </source>
</reference>
<sequence>MRPRGGVFLAGVLAALSQVFLLADCRVLLPISLAGRATSLVELRTAAASAQRDQGSNAAAAPGGASAKDEDEDTSDSAAEESHAEEKKASRAEEHSASKDQQSESEAASEKYSQSSEAAESRTSQSASQSAADASGSQASQNSATPSAMAKDEEDRKAEKKVDSGEAADAVHGTEHSQAAPAEEAAQAAAAPSLERFAHPEQSSTREQSVALHEHAESAAPQEAAAEHPSALRDCFVWLPISASDCVLMHNKIRTARLDQWPDSLIADDTLSEAARSRAKAFIANNCKNPDGTELDSLQELMMPKTGTACDALNYVFLDGLSDLERVVKEDSPGTYTPGDSASPWHSENAQKFALMLSETGKAVGCAATVGCTADVVFCMYSPALSVGGTPVSSHYFKALKKRSKVEAHGEEFLPGGVAEHEVKSVAGARIAPSESSATVSYYTAAVPAVVSFLVLALSSTVLVM</sequence>
<proteinExistence type="predicted"/>
<dbReference type="VEuPathDB" id="ToxoDB:LOC34618164"/>
<dbReference type="VEuPathDB" id="ToxoDB:cyc_01094"/>
<comment type="caution">
    <text evidence="4">The sequence shown here is derived from an EMBL/GenBank/DDBJ whole genome shotgun (WGS) entry which is preliminary data.</text>
</comment>
<feature type="region of interest" description="Disordered" evidence="1">
    <location>
        <begin position="49"/>
        <end position="226"/>
    </location>
</feature>